<organism evidence="31 32">
    <name type="scientific">Sus scrofa</name>
    <name type="common">Pig</name>
    <dbReference type="NCBI Taxonomy" id="9823"/>
    <lineage>
        <taxon>Eukaryota</taxon>
        <taxon>Metazoa</taxon>
        <taxon>Chordata</taxon>
        <taxon>Craniata</taxon>
        <taxon>Vertebrata</taxon>
        <taxon>Euteleostomi</taxon>
        <taxon>Mammalia</taxon>
        <taxon>Eutheria</taxon>
        <taxon>Laurasiatheria</taxon>
        <taxon>Artiodactyla</taxon>
        <taxon>Suina</taxon>
        <taxon>Suidae</taxon>
        <taxon>Sus</taxon>
    </lineage>
</organism>
<evidence type="ECO:0000256" key="2">
    <source>
        <dbReference type="ARBA" id="ARBA00023002"/>
    </source>
</evidence>
<evidence type="ECO:0000256" key="8">
    <source>
        <dbReference type="ARBA" id="ARBA00041311"/>
    </source>
</evidence>
<dbReference type="InterPro" id="IPR016160">
    <property type="entry name" value="Ald_DH_CS_CYS"/>
</dbReference>
<evidence type="ECO:0000256" key="17">
    <source>
        <dbReference type="ARBA" id="ARBA00050582"/>
    </source>
</evidence>
<evidence type="ECO:0000256" key="12">
    <source>
        <dbReference type="ARBA" id="ARBA00042493"/>
    </source>
</evidence>
<sequence>MLRFLVPRLFGLCCPVAPYSSAAALPSPILNPDIRYNQLFINNEWQDAVSKKTFQTVNPTTGEVIGHVAEGDQADVDRAVKAAREAFRLGSPWRRMDASERGRLLNRLADLVERDRVYLASLETLDNGKPFQESYALDLDEVIKVYRYFAGWADKWHGKTIPMDGEHFCFTRHEPVGVCGQIIPWNFPLVMQAWKLAPALATGNTVVMKVAEQTPLSALYLASLIKEVGFPPGVVNILTGYGPTAGTAIAHHMDVNKVAFTGSTEVGHLIQKAAGDSNLKRVTLELGGKSPSIVLADADMDHAVEQCHEALFFNMGQCCCAGSRTFVEESIYDEFLERTVEKAKRRKVGNPFELDTQQGPQVDKEQFERILGYIQLGQKEGAKLLCGGERFGERGFFIKPTVFGGVQDDMRIAKEEIFGPVQPLFKFKRIEEVIERANNTRYGLAAAVFTQDLDKAMYFTQALQAGTVWVNTYNIVTCHTPFGGFKESGNGRELGEDGLKAYTEVKTVTIKVPQKDS</sequence>
<comment type="catalytic activity">
    <reaction evidence="16">
        <text>acetaldehyde + NAD(+) + H2O = acetate + NADH + 2 H(+)</text>
        <dbReference type="Rhea" id="RHEA:25294"/>
        <dbReference type="ChEBI" id="CHEBI:15343"/>
        <dbReference type="ChEBI" id="CHEBI:15377"/>
        <dbReference type="ChEBI" id="CHEBI:15378"/>
        <dbReference type="ChEBI" id="CHEBI:30089"/>
        <dbReference type="ChEBI" id="CHEBI:57540"/>
        <dbReference type="ChEBI" id="CHEBI:57945"/>
        <dbReference type="EC" id="1.2.1.3"/>
    </reaction>
    <physiologicalReaction direction="left-to-right" evidence="16">
        <dbReference type="Rhea" id="RHEA:25295"/>
    </physiologicalReaction>
</comment>
<evidence type="ECO:0000256" key="18">
    <source>
        <dbReference type="ARBA" id="ARBA00050831"/>
    </source>
</evidence>
<comment type="catalytic activity">
    <reaction evidence="19">
        <text>(E)-4-hydroxynon-2-enal + NAD(+) + H2O = (E)-4-hydroxynon-2-enoate + NADH + 2 H(+)</text>
        <dbReference type="Rhea" id="RHEA:67248"/>
        <dbReference type="ChEBI" id="CHEBI:15377"/>
        <dbReference type="ChEBI" id="CHEBI:15378"/>
        <dbReference type="ChEBI" id="CHEBI:57540"/>
        <dbReference type="ChEBI" id="CHEBI:57945"/>
        <dbReference type="ChEBI" id="CHEBI:58968"/>
        <dbReference type="ChEBI" id="CHEBI:142920"/>
    </reaction>
    <physiologicalReaction direction="left-to-right" evidence="19">
        <dbReference type="Rhea" id="RHEA:67249"/>
    </physiologicalReaction>
</comment>
<evidence type="ECO:0000256" key="28">
    <source>
        <dbReference type="RuleBase" id="RU003345"/>
    </source>
</evidence>
<evidence type="ECO:0000259" key="30">
    <source>
        <dbReference type="Pfam" id="PF00171"/>
    </source>
</evidence>
<evidence type="ECO:0000256" key="19">
    <source>
        <dbReference type="ARBA" id="ARBA00050931"/>
    </source>
</evidence>
<name>A0A8D0TE39_PIG</name>
<dbReference type="EC" id="1.2.1.19" evidence="6"/>
<evidence type="ECO:0000256" key="13">
    <source>
        <dbReference type="ARBA" id="ARBA00043034"/>
    </source>
</evidence>
<comment type="catalytic activity">
    <reaction evidence="23">
        <text>13-cis-retinal + NAD(+) + H2O = 13-cis-retinoate + NADH + 2 H(+)</text>
        <dbReference type="Rhea" id="RHEA:67332"/>
        <dbReference type="ChEBI" id="CHEBI:15377"/>
        <dbReference type="ChEBI" id="CHEBI:15378"/>
        <dbReference type="ChEBI" id="CHEBI:45487"/>
        <dbReference type="ChEBI" id="CHEBI:57540"/>
        <dbReference type="ChEBI" id="CHEBI:57945"/>
        <dbReference type="ChEBI" id="CHEBI:169952"/>
    </reaction>
    <physiologicalReaction direction="left-to-right" evidence="23">
        <dbReference type="Rhea" id="RHEA:67333"/>
    </physiologicalReaction>
</comment>
<dbReference type="InterPro" id="IPR016163">
    <property type="entry name" value="Ald_DH_C"/>
</dbReference>
<evidence type="ECO:0000256" key="24">
    <source>
        <dbReference type="ARBA" id="ARBA00052203"/>
    </source>
</evidence>
<evidence type="ECO:0000256" key="7">
    <source>
        <dbReference type="ARBA" id="ARBA00039492"/>
    </source>
</evidence>
<keyword evidence="2 28" id="KW-0560">Oxidoreductase</keyword>
<dbReference type="Proteomes" id="UP000694727">
    <property type="component" value="Unplaced"/>
</dbReference>
<dbReference type="FunFam" id="3.40.605.10:FF:000026">
    <property type="entry name" value="Aldehyde dehydrogenase, putative"/>
    <property type="match status" value="1"/>
</dbReference>
<comment type="catalytic activity">
    <reaction evidence="22">
        <text>malonaldehyde + NAD(+) + H2O = 3-oxopropanoate + NADH + 2 H(+)</text>
        <dbReference type="Rhea" id="RHEA:67252"/>
        <dbReference type="ChEBI" id="CHEBI:15377"/>
        <dbReference type="ChEBI" id="CHEBI:15378"/>
        <dbReference type="ChEBI" id="CHEBI:33190"/>
        <dbReference type="ChEBI" id="CHEBI:57540"/>
        <dbReference type="ChEBI" id="CHEBI:57945"/>
        <dbReference type="ChEBI" id="CHEBI:566274"/>
    </reaction>
    <physiologicalReaction direction="left-to-right" evidence="22">
        <dbReference type="Rhea" id="RHEA:67253"/>
    </physiologicalReaction>
</comment>
<evidence type="ECO:0000256" key="1">
    <source>
        <dbReference type="ARBA" id="ARBA00009986"/>
    </source>
</evidence>
<dbReference type="EC" id="1.2.1.28" evidence="5"/>
<evidence type="ECO:0000256" key="11">
    <source>
        <dbReference type="ARBA" id="ARBA00042263"/>
    </source>
</evidence>
<evidence type="ECO:0000256" key="16">
    <source>
        <dbReference type="ARBA" id="ARBA00050562"/>
    </source>
</evidence>
<dbReference type="FunFam" id="3.40.605.10:FF:000029">
    <property type="entry name" value="Aldehyde dehydrogenase, mitochondrial"/>
    <property type="match status" value="1"/>
</dbReference>
<evidence type="ECO:0000256" key="6">
    <source>
        <dbReference type="ARBA" id="ARBA00039138"/>
    </source>
</evidence>
<dbReference type="Gene3D" id="3.40.309.10">
    <property type="entry name" value="Aldehyde Dehydrogenase, Chain A, domain 2"/>
    <property type="match status" value="1"/>
</dbReference>
<evidence type="ECO:0000256" key="15">
    <source>
        <dbReference type="ARBA" id="ARBA00049215"/>
    </source>
</evidence>
<comment type="catalytic activity">
    <reaction evidence="18">
        <text>propanal + NAD(+) + H2O = propanoate + NADH + 2 H(+)</text>
        <dbReference type="Rhea" id="RHEA:67256"/>
        <dbReference type="ChEBI" id="CHEBI:15377"/>
        <dbReference type="ChEBI" id="CHEBI:15378"/>
        <dbReference type="ChEBI" id="CHEBI:17153"/>
        <dbReference type="ChEBI" id="CHEBI:17272"/>
        <dbReference type="ChEBI" id="CHEBI:57540"/>
        <dbReference type="ChEBI" id="CHEBI:57945"/>
    </reaction>
    <physiologicalReaction direction="left-to-right" evidence="18">
        <dbReference type="Rhea" id="RHEA:67257"/>
    </physiologicalReaction>
</comment>
<dbReference type="AlphaFoldDB" id="A0A8D0TE39"/>
<evidence type="ECO:0000256" key="26">
    <source>
        <dbReference type="ARBA" id="ARBA00052741"/>
    </source>
</evidence>
<comment type="subunit">
    <text evidence="14">Homotetramer. Interacts with PRMT3; the interaction is direct, inhibits ALDH1A1 aldehyde dehydrogenase activity and is independent of the methyltransferase activity of PRMT3.</text>
</comment>
<comment type="similarity">
    <text evidence="1 28">Belongs to the aldehyde dehydrogenase family.</text>
</comment>
<dbReference type="InterPro" id="IPR015590">
    <property type="entry name" value="Aldehyde_DH_dom"/>
</dbReference>
<evidence type="ECO:0000256" key="22">
    <source>
        <dbReference type="ARBA" id="ARBA00052044"/>
    </source>
</evidence>
<dbReference type="FunFam" id="3.40.309.10:FF:000001">
    <property type="entry name" value="Mitochondrial aldehyde dehydrogenase 2"/>
    <property type="match status" value="1"/>
</dbReference>
<evidence type="ECO:0000256" key="20">
    <source>
        <dbReference type="ARBA" id="ARBA00051641"/>
    </source>
</evidence>
<evidence type="ECO:0000256" key="23">
    <source>
        <dbReference type="ARBA" id="ARBA00052102"/>
    </source>
</evidence>
<evidence type="ECO:0000256" key="27">
    <source>
        <dbReference type="PROSITE-ProRule" id="PRU10007"/>
    </source>
</evidence>
<comment type="catalytic activity">
    <reaction evidence="21">
        <text>11-cis-retinal + NAD(+) + H2O = 11-cis-retinoate + NADH + 2 H(+)</text>
        <dbReference type="Rhea" id="RHEA:47132"/>
        <dbReference type="ChEBI" id="CHEBI:15377"/>
        <dbReference type="ChEBI" id="CHEBI:15378"/>
        <dbReference type="ChEBI" id="CHEBI:16066"/>
        <dbReference type="ChEBI" id="CHEBI:57540"/>
        <dbReference type="ChEBI" id="CHEBI:57945"/>
        <dbReference type="ChEBI" id="CHEBI:87435"/>
    </reaction>
    <physiologicalReaction direction="left-to-right" evidence="21">
        <dbReference type="Rhea" id="RHEA:47133"/>
    </physiologicalReaction>
</comment>
<comment type="catalytic activity">
    <reaction evidence="15">
        <text>4-aminobutanal + NAD(+) + H2O = 4-aminobutanoate + NADH + 2 H(+)</text>
        <dbReference type="Rhea" id="RHEA:19105"/>
        <dbReference type="ChEBI" id="CHEBI:15377"/>
        <dbReference type="ChEBI" id="CHEBI:15378"/>
        <dbReference type="ChEBI" id="CHEBI:57540"/>
        <dbReference type="ChEBI" id="CHEBI:57945"/>
        <dbReference type="ChEBI" id="CHEBI:58264"/>
        <dbReference type="ChEBI" id="CHEBI:59888"/>
        <dbReference type="EC" id="1.2.1.19"/>
    </reaction>
    <physiologicalReaction direction="left-to-right" evidence="15">
        <dbReference type="Rhea" id="RHEA:19106"/>
    </physiologicalReaction>
</comment>
<feature type="chain" id="PRO_5034670611" description="Aldehyde dehydrogenase 1A1" evidence="29">
    <location>
        <begin position="25"/>
        <end position="517"/>
    </location>
</feature>
<dbReference type="GO" id="GO:0018479">
    <property type="term" value="F:benzaldehyde dehydrogenase (NAD+) activity"/>
    <property type="evidence" value="ECO:0007669"/>
    <property type="project" value="UniProtKB-EC"/>
</dbReference>
<evidence type="ECO:0000256" key="3">
    <source>
        <dbReference type="ARBA" id="ARBA00023027"/>
    </source>
</evidence>
<dbReference type="InterPro" id="IPR016161">
    <property type="entry name" value="Ald_DH/histidinol_DH"/>
</dbReference>
<accession>A0A8D0TE39</accession>
<dbReference type="InterPro" id="IPR016162">
    <property type="entry name" value="Ald_DH_N"/>
</dbReference>
<dbReference type="Gene3D" id="3.40.605.10">
    <property type="entry name" value="Aldehyde Dehydrogenase, Chain A, domain 1"/>
    <property type="match status" value="1"/>
</dbReference>
<dbReference type="PROSITE" id="PS00070">
    <property type="entry name" value="ALDEHYDE_DEHYDR_CYS"/>
    <property type="match status" value="1"/>
</dbReference>
<reference evidence="31" key="1">
    <citation type="submission" date="2025-08" db="UniProtKB">
        <authorList>
            <consortium name="Ensembl"/>
        </authorList>
    </citation>
    <scope>IDENTIFICATION</scope>
</reference>
<comment type="catalytic activity">
    <reaction evidence="24">
        <text>hexanal + NAD(+) + H2O = hexanoate + NADH + 2 H(+)</text>
        <dbReference type="Rhea" id="RHEA:67276"/>
        <dbReference type="ChEBI" id="CHEBI:15377"/>
        <dbReference type="ChEBI" id="CHEBI:15378"/>
        <dbReference type="ChEBI" id="CHEBI:17120"/>
        <dbReference type="ChEBI" id="CHEBI:57540"/>
        <dbReference type="ChEBI" id="CHEBI:57945"/>
        <dbReference type="ChEBI" id="CHEBI:88528"/>
    </reaction>
    <physiologicalReaction direction="left-to-right" evidence="24">
        <dbReference type="Rhea" id="RHEA:67277"/>
    </physiologicalReaction>
</comment>
<evidence type="ECO:0000256" key="5">
    <source>
        <dbReference type="ARBA" id="ARBA00039133"/>
    </source>
</evidence>
<comment type="catalytic activity">
    <reaction evidence="25">
        <text>9-cis-retinal + NAD(+) + H2O = 9-cis-retinoate + NADH + 2 H(+)</text>
        <dbReference type="Rhea" id="RHEA:42084"/>
        <dbReference type="ChEBI" id="CHEBI:15377"/>
        <dbReference type="ChEBI" id="CHEBI:15378"/>
        <dbReference type="ChEBI" id="CHEBI:57540"/>
        <dbReference type="ChEBI" id="CHEBI:57945"/>
        <dbReference type="ChEBI" id="CHEBI:78273"/>
        <dbReference type="ChEBI" id="CHEBI:78630"/>
    </reaction>
    <physiologicalReaction direction="left-to-right" evidence="25">
        <dbReference type="Rhea" id="RHEA:42085"/>
    </physiologicalReaction>
</comment>
<evidence type="ECO:0000256" key="25">
    <source>
        <dbReference type="ARBA" id="ARBA00052527"/>
    </source>
</evidence>
<proteinExistence type="inferred from homology"/>
<dbReference type="PANTHER" id="PTHR11699">
    <property type="entry name" value="ALDEHYDE DEHYDROGENASE-RELATED"/>
    <property type="match status" value="1"/>
</dbReference>
<keyword evidence="29" id="KW-0732">Signal</keyword>
<evidence type="ECO:0000256" key="9">
    <source>
        <dbReference type="ARBA" id="ARBA00041633"/>
    </source>
</evidence>
<evidence type="ECO:0000313" key="32">
    <source>
        <dbReference type="Proteomes" id="UP000694727"/>
    </source>
</evidence>
<comment type="catalytic activity">
    <reaction evidence="17">
        <text>3-deoxyglucosone + NAD(+) + H2O = 2-dehydro-3-deoxy-D-gluconate + NADH + 2 H(+)</text>
        <dbReference type="Rhea" id="RHEA:67244"/>
        <dbReference type="ChEBI" id="CHEBI:15377"/>
        <dbReference type="ChEBI" id="CHEBI:15378"/>
        <dbReference type="ChEBI" id="CHEBI:57540"/>
        <dbReference type="ChEBI" id="CHEBI:57945"/>
        <dbReference type="ChEBI" id="CHEBI:57990"/>
        <dbReference type="ChEBI" id="CHEBI:60777"/>
    </reaction>
    <physiologicalReaction direction="left-to-right" evidence="17">
        <dbReference type="Rhea" id="RHEA:67245"/>
    </physiologicalReaction>
</comment>
<evidence type="ECO:0000313" key="31">
    <source>
        <dbReference type="Ensembl" id="ENSSSCP00025039824.1"/>
    </source>
</evidence>
<dbReference type="EC" id="1.2.1.3" evidence="4"/>
<dbReference type="CDD" id="cd07141">
    <property type="entry name" value="ALDH_F1AB_F2_RALDH1"/>
    <property type="match status" value="1"/>
</dbReference>
<keyword evidence="3" id="KW-0520">NAD</keyword>
<protein>
    <recommendedName>
        <fullName evidence="7">Aldehyde dehydrogenase 1A1</fullName>
        <ecNumber evidence="6">1.2.1.19</ecNumber>
        <ecNumber evidence="5">1.2.1.28</ecNumber>
        <ecNumber evidence="4">1.2.1.3</ecNumber>
    </recommendedName>
    <alternativeName>
        <fullName evidence="11">3-deoxyglucosone dehydrogenase</fullName>
    </alternativeName>
    <alternativeName>
        <fullName evidence="12">ALDH-E1</fullName>
    </alternativeName>
    <alternativeName>
        <fullName evidence="8">ALHDII</fullName>
    </alternativeName>
    <alternativeName>
        <fullName evidence="9">Aldehyde dehydrogenase family 1 member A1</fullName>
    </alternativeName>
    <alternativeName>
        <fullName evidence="13">Aldehyde dehydrogenase, cytosolic</fullName>
    </alternativeName>
    <alternativeName>
        <fullName evidence="10">Retinal dehydrogenase 1</fullName>
    </alternativeName>
</protein>
<evidence type="ECO:0000256" key="29">
    <source>
        <dbReference type="SAM" id="SignalP"/>
    </source>
</evidence>
<dbReference type="InterPro" id="IPR029510">
    <property type="entry name" value="Ald_DH_CS_GLU"/>
</dbReference>
<evidence type="ECO:0000256" key="4">
    <source>
        <dbReference type="ARBA" id="ARBA00024226"/>
    </source>
</evidence>
<dbReference type="Ensembl" id="ENSSSCT00025090890.1">
    <property type="protein sequence ID" value="ENSSSCP00025039824.1"/>
    <property type="gene ID" value="ENSSSCG00025066216.1"/>
</dbReference>
<evidence type="ECO:0000256" key="14">
    <source>
        <dbReference type="ARBA" id="ARBA00046734"/>
    </source>
</evidence>
<feature type="signal peptide" evidence="29">
    <location>
        <begin position="1"/>
        <end position="24"/>
    </location>
</feature>
<feature type="active site" evidence="27">
    <location>
        <position position="285"/>
    </location>
</feature>
<comment type="catalytic activity">
    <reaction evidence="26">
        <text>benzaldehyde + NAD(+) + H2O = benzoate + NADH + 2 H(+)</text>
        <dbReference type="Rhea" id="RHEA:11840"/>
        <dbReference type="ChEBI" id="CHEBI:15377"/>
        <dbReference type="ChEBI" id="CHEBI:15378"/>
        <dbReference type="ChEBI" id="CHEBI:16150"/>
        <dbReference type="ChEBI" id="CHEBI:17169"/>
        <dbReference type="ChEBI" id="CHEBI:57540"/>
        <dbReference type="ChEBI" id="CHEBI:57945"/>
        <dbReference type="EC" id="1.2.1.28"/>
    </reaction>
    <physiologicalReaction direction="left-to-right" evidence="26">
        <dbReference type="Rhea" id="RHEA:11841"/>
    </physiologicalReaction>
</comment>
<evidence type="ECO:0000256" key="21">
    <source>
        <dbReference type="ARBA" id="ARBA00051803"/>
    </source>
</evidence>
<dbReference type="GO" id="GO:0019145">
    <property type="term" value="F:aminobutyraldehyde dehydrogenase (NAD+) activity"/>
    <property type="evidence" value="ECO:0007669"/>
    <property type="project" value="UniProtKB-EC"/>
</dbReference>
<feature type="domain" description="Aldehyde dehydrogenase" evidence="30">
    <location>
        <begin position="45"/>
        <end position="508"/>
    </location>
</feature>
<evidence type="ECO:0000256" key="10">
    <source>
        <dbReference type="ARBA" id="ARBA00042249"/>
    </source>
</evidence>
<comment type="catalytic activity">
    <reaction evidence="20">
        <text>an aldehyde + NAD(+) + H2O = a carboxylate + NADH + 2 H(+)</text>
        <dbReference type="Rhea" id="RHEA:16185"/>
        <dbReference type="ChEBI" id="CHEBI:15377"/>
        <dbReference type="ChEBI" id="CHEBI:15378"/>
        <dbReference type="ChEBI" id="CHEBI:17478"/>
        <dbReference type="ChEBI" id="CHEBI:29067"/>
        <dbReference type="ChEBI" id="CHEBI:57540"/>
        <dbReference type="ChEBI" id="CHEBI:57945"/>
        <dbReference type="EC" id="1.2.1.3"/>
    </reaction>
    <physiologicalReaction direction="left-to-right" evidence="20">
        <dbReference type="Rhea" id="RHEA:16186"/>
    </physiologicalReaction>
</comment>
<dbReference type="SUPFAM" id="SSF53720">
    <property type="entry name" value="ALDH-like"/>
    <property type="match status" value="1"/>
</dbReference>
<dbReference type="Pfam" id="PF00171">
    <property type="entry name" value="Aldedh"/>
    <property type="match status" value="1"/>
</dbReference>
<dbReference type="PROSITE" id="PS00687">
    <property type="entry name" value="ALDEHYDE_DEHYDR_GLU"/>
    <property type="match status" value="1"/>
</dbReference>